<reference evidence="2 3" key="1">
    <citation type="submission" date="2023-07" db="EMBL/GenBank/DDBJ databases">
        <title>Comparative genomics of wheat-associated soil bacteria to identify genetic determinants of phenazine resistance.</title>
        <authorList>
            <person name="Mouncey N."/>
        </authorList>
    </citation>
    <scope>NUCLEOTIDE SEQUENCE [LARGE SCALE GENOMIC DNA]</scope>
    <source>
        <strain evidence="2 3">V3I3</strain>
    </source>
</reference>
<dbReference type="InterPro" id="IPR029044">
    <property type="entry name" value="Nucleotide-diphossugar_trans"/>
</dbReference>
<dbReference type="CDD" id="cd00761">
    <property type="entry name" value="Glyco_tranf_GTA_type"/>
    <property type="match status" value="1"/>
</dbReference>
<protein>
    <recommendedName>
        <fullName evidence="4">Glycosyl transferase family 2</fullName>
    </recommendedName>
</protein>
<dbReference type="SUPFAM" id="SSF53448">
    <property type="entry name" value="Nucleotide-diphospho-sugar transferases"/>
    <property type="match status" value="1"/>
</dbReference>
<dbReference type="Pfam" id="PF13704">
    <property type="entry name" value="Glyco_tranf_2_4"/>
    <property type="match status" value="1"/>
</dbReference>
<name>A0ABU0REC3_9MICO</name>
<feature type="region of interest" description="Disordered" evidence="1">
    <location>
        <begin position="141"/>
        <end position="163"/>
    </location>
</feature>
<dbReference type="Proteomes" id="UP001239083">
    <property type="component" value="Unassembled WGS sequence"/>
</dbReference>
<dbReference type="Gene3D" id="3.90.550.10">
    <property type="entry name" value="Spore Coat Polysaccharide Biosynthesis Protein SpsA, Chain A"/>
    <property type="match status" value="1"/>
</dbReference>
<organism evidence="2 3">
    <name type="scientific">Agromyces ramosus</name>
    <dbReference type="NCBI Taxonomy" id="33879"/>
    <lineage>
        <taxon>Bacteria</taxon>
        <taxon>Bacillati</taxon>
        <taxon>Actinomycetota</taxon>
        <taxon>Actinomycetes</taxon>
        <taxon>Micrococcales</taxon>
        <taxon>Microbacteriaceae</taxon>
        <taxon>Agromyces</taxon>
    </lineage>
</organism>
<gene>
    <name evidence="2" type="ORF">QFZ26_002959</name>
</gene>
<sequence>MTLMVRDEADIVGAMLAHHRAQGIDHVIVTDNASVDNTLEVLESFERDGFVTIWHDPEHRKEQWRAVTRMARHAATELGADWVLNADADEFWVAREGFGTVRDALGRIPDDVSIFAVPVVNLTGSPARVGSGLRRLTLRDQRDPETVRTSGIPFHPTPNAVHRGSSEVSVAQGNHRAEVPGWSDSGPRDEIEVLHLPWRSWRQYEYKVRVSGEAYLSNPTLAPSPRHHGMLDFRRLNEGWLEDAYVAKHPSPAEVAAGLADGSFREDVRLKELERDDVPGLVTDVLYEPETATALRAEGRRVRLVELRGEEELGRVRAHHDLAVSQRDDAERRVDVLTSTIDDLRSRGLVRAAWRVDEALRRRADRGRRILRRCLSLLRLTK</sequence>
<comment type="caution">
    <text evidence="2">The sequence shown here is derived from an EMBL/GenBank/DDBJ whole genome shotgun (WGS) entry which is preliminary data.</text>
</comment>
<proteinExistence type="predicted"/>
<dbReference type="EMBL" id="JAUSYY010000001">
    <property type="protein sequence ID" value="MDQ0895404.1"/>
    <property type="molecule type" value="Genomic_DNA"/>
</dbReference>
<evidence type="ECO:0008006" key="4">
    <source>
        <dbReference type="Google" id="ProtNLM"/>
    </source>
</evidence>
<evidence type="ECO:0000313" key="3">
    <source>
        <dbReference type="Proteomes" id="UP001239083"/>
    </source>
</evidence>
<dbReference type="RefSeq" id="WP_307043453.1">
    <property type="nucleotide sequence ID" value="NZ_JAUSYY010000001.1"/>
</dbReference>
<evidence type="ECO:0000256" key="1">
    <source>
        <dbReference type="SAM" id="MobiDB-lite"/>
    </source>
</evidence>
<keyword evidence="3" id="KW-1185">Reference proteome</keyword>
<evidence type="ECO:0000313" key="2">
    <source>
        <dbReference type="EMBL" id="MDQ0895404.1"/>
    </source>
</evidence>
<accession>A0ABU0REC3</accession>